<reference evidence="2" key="1">
    <citation type="submission" date="2015-12" db="EMBL/GenBank/DDBJ databases">
        <authorList>
            <person name="Tikhonova T.V."/>
            <person name="Pavlov A.R."/>
            <person name="Beletsky A.V."/>
            <person name="Mardanov A.V."/>
            <person name="Sorokin D.Y."/>
            <person name="Ravin N.V."/>
            <person name="Popov V.O."/>
        </authorList>
    </citation>
    <scope>NUCLEOTIDE SEQUENCE</scope>
    <source>
        <strain evidence="2">DSM 14787</strain>
    </source>
</reference>
<feature type="domain" description="YbaK/aminoacyl-tRNA synthetase-associated" evidence="1">
    <location>
        <begin position="23"/>
        <end position="141"/>
    </location>
</feature>
<dbReference type="RefSeq" id="WP_015259738.1">
    <property type="nucleotide sequence ID" value="NC_019902.2"/>
</dbReference>
<dbReference type="EMBL" id="CP003989">
    <property type="protein sequence ID" value="AGA34630.1"/>
    <property type="molecule type" value="Genomic_DNA"/>
</dbReference>
<dbReference type="AlphaFoldDB" id="L0E096"/>
<name>L0E096_THIND</name>
<dbReference type="Proteomes" id="UP000010809">
    <property type="component" value="Chromosome"/>
</dbReference>
<dbReference type="eggNOG" id="COG2606">
    <property type="taxonomic scope" value="Bacteria"/>
</dbReference>
<evidence type="ECO:0000313" key="2">
    <source>
        <dbReference type="EMBL" id="AGA34630.1"/>
    </source>
</evidence>
<dbReference type="OrthoDB" id="9786549at2"/>
<organism evidence="2 3">
    <name type="scientific">Thioalkalivibrio nitratireducens (strain DSM 14787 / UNIQEM 213 / ALEN2)</name>
    <dbReference type="NCBI Taxonomy" id="1255043"/>
    <lineage>
        <taxon>Bacteria</taxon>
        <taxon>Pseudomonadati</taxon>
        <taxon>Pseudomonadota</taxon>
        <taxon>Gammaproteobacteria</taxon>
        <taxon>Chromatiales</taxon>
        <taxon>Ectothiorhodospiraceae</taxon>
        <taxon>Thioalkalivibrio</taxon>
    </lineage>
</organism>
<evidence type="ECO:0000259" key="1">
    <source>
        <dbReference type="Pfam" id="PF04073"/>
    </source>
</evidence>
<dbReference type="CDD" id="cd04332">
    <property type="entry name" value="YbaK_like"/>
    <property type="match status" value="1"/>
</dbReference>
<dbReference type="GO" id="GO:0004812">
    <property type="term" value="F:aminoacyl-tRNA ligase activity"/>
    <property type="evidence" value="ECO:0007669"/>
    <property type="project" value="UniProtKB-KW"/>
</dbReference>
<gene>
    <name evidence="2" type="ordered locus">TVNIR_2993</name>
</gene>
<dbReference type="InterPro" id="IPR036754">
    <property type="entry name" value="YbaK/aa-tRNA-synt-asso_dom_sf"/>
</dbReference>
<dbReference type="Pfam" id="PF04073">
    <property type="entry name" value="tRNA_edit"/>
    <property type="match status" value="1"/>
</dbReference>
<dbReference type="GO" id="GO:0002161">
    <property type="term" value="F:aminoacyl-tRNA deacylase activity"/>
    <property type="evidence" value="ECO:0007669"/>
    <property type="project" value="InterPro"/>
</dbReference>
<dbReference type="STRING" id="1255043.TVNIR_2993"/>
<dbReference type="SUPFAM" id="SSF55826">
    <property type="entry name" value="YbaK/ProRS associated domain"/>
    <property type="match status" value="1"/>
</dbReference>
<dbReference type="PATRIC" id="fig|1255043.3.peg.3019"/>
<dbReference type="KEGG" id="tni:TVNIR_2993"/>
<sequence>MNLANRLKTFLDSRGVQYEIVGHPHTTSANRSAEAAHVPGDALAKGVVVEDAGQYLLVVLPATHRLKLGRLHHALGAHVGLATEPEVAELFADCEAGAVPALGPAYGLETVLDDSMAVQDEVFIEGGDHESLVRLRGETFRSLLGNVRQGDFSVHI</sequence>
<dbReference type="Gene3D" id="3.90.960.10">
    <property type="entry name" value="YbaK/aminoacyl-tRNA synthetase-associated domain"/>
    <property type="match status" value="1"/>
</dbReference>
<accession>L0E096</accession>
<dbReference type="HOGENOM" id="CLU_094875_2_1_6"/>
<evidence type="ECO:0000313" key="3">
    <source>
        <dbReference type="Proteomes" id="UP000010809"/>
    </source>
</evidence>
<proteinExistence type="predicted"/>
<keyword evidence="3" id="KW-1185">Reference proteome</keyword>
<dbReference type="InterPro" id="IPR007214">
    <property type="entry name" value="YbaK/aa-tRNA-synth-assoc-dom"/>
</dbReference>
<protein>
    <submittedName>
        <fullName evidence="2">YbaK/prolyl-tRNA synthetase associated protein</fullName>
    </submittedName>
</protein>